<evidence type="ECO:0000256" key="3">
    <source>
        <dbReference type="ARBA" id="ARBA00022679"/>
    </source>
</evidence>
<evidence type="ECO:0000259" key="8">
    <source>
        <dbReference type="Pfam" id="PF13632"/>
    </source>
</evidence>
<keyword evidence="3" id="KW-0808">Transferase</keyword>
<feature type="transmembrane region" description="Helical" evidence="7">
    <location>
        <begin position="219"/>
        <end position="248"/>
    </location>
</feature>
<feature type="transmembrane region" description="Helical" evidence="7">
    <location>
        <begin position="526"/>
        <end position="552"/>
    </location>
</feature>
<evidence type="ECO:0000256" key="6">
    <source>
        <dbReference type="ARBA" id="ARBA00023136"/>
    </source>
</evidence>
<evidence type="ECO:0000313" key="10">
    <source>
        <dbReference type="Proteomes" id="UP000249590"/>
    </source>
</evidence>
<evidence type="ECO:0000256" key="4">
    <source>
        <dbReference type="ARBA" id="ARBA00022692"/>
    </source>
</evidence>
<evidence type="ECO:0000256" key="1">
    <source>
        <dbReference type="ARBA" id="ARBA00004141"/>
    </source>
</evidence>
<dbReference type="Gene3D" id="3.90.550.10">
    <property type="entry name" value="Spore Coat Polysaccharide Biosynthesis Protein SpsA, Chain A"/>
    <property type="match status" value="1"/>
</dbReference>
<sequence length="648" mass="70559">MDPLHVAFQHCVSGTRPVSAREACFALAAANRRPPTARRPPLRDIAAIVATAEPQDCLDAAFAAAGRRPSDIRRAARGLSPNPPPFRDVDYFAALARWLGCGFDRGPGLRALARHQRLAVTTSDDGVVVRGYRGDKPVVAIVPSPAWLPRLGALVAAKPALADRITIIPPQALVEAMGEDGPVVCQGRLDPLHGVAERDLADRVLTPGQSVTLGATGAVLLLALMIEPVASLLVMVVAMTAILVGYAVSRAMALAPNEHGTPPRRRLKASELPEYSILIPLYKEDEGLKHLVAALTRLDYPPDKLDIQFLVEADDAITQGAVLREATELKCRLTIVPAGLPRTKPRALNVGLRQARGSIVTIFDAEDRPDPKQLRIAAETFAAASRELAAVQAHLTIDHLSDNWLTTMFAIEYACLFDHILPMVAARRRLLLLGGTSNHFRADALVEAGGWDPYNVTEDADLAVRLCRKGYRIAMIDSHTWEEAPVSVDAWLKQRSRWFKGFIQTWLVHNRQPLALLREAGPADTVVFHVFVLGALTAAIAHCAFLVQLVLLALGEAVLFGDSIWLGGLQTLAVIVGYGTSFILGVKSIRRRRSGAISPWAVAWFPVYWILMGIAVSIAIHDIVRKPHHWRKTTHGVAARPRRVAAHH</sequence>
<dbReference type="AlphaFoldDB" id="A0A8B2P587"/>
<evidence type="ECO:0000256" key="2">
    <source>
        <dbReference type="ARBA" id="ARBA00022676"/>
    </source>
</evidence>
<organism evidence="9 10">
    <name type="scientific">Acuticoccus sediminis</name>
    <dbReference type="NCBI Taxonomy" id="2184697"/>
    <lineage>
        <taxon>Bacteria</taxon>
        <taxon>Pseudomonadati</taxon>
        <taxon>Pseudomonadota</taxon>
        <taxon>Alphaproteobacteria</taxon>
        <taxon>Hyphomicrobiales</taxon>
        <taxon>Amorphaceae</taxon>
        <taxon>Acuticoccus</taxon>
    </lineage>
</organism>
<evidence type="ECO:0000313" key="9">
    <source>
        <dbReference type="EMBL" id="RAI03749.1"/>
    </source>
</evidence>
<comment type="caution">
    <text evidence="9">The sequence shown here is derived from an EMBL/GenBank/DDBJ whole genome shotgun (WGS) entry which is preliminary data.</text>
</comment>
<keyword evidence="6 7" id="KW-0472">Membrane</keyword>
<keyword evidence="10" id="KW-1185">Reference proteome</keyword>
<dbReference type="InterPro" id="IPR001173">
    <property type="entry name" value="Glyco_trans_2-like"/>
</dbReference>
<keyword evidence="5 7" id="KW-1133">Transmembrane helix</keyword>
<feature type="transmembrane region" description="Helical" evidence="7">
    <location>
        <begin position="597"/>
        <end position="620"/>
    </location>
</feature>
<evidence type="ECO:0000256" key="7">
    <source>
        <dbReference type="SAM" id="Phobius"/>
    </source>
</evidence>
<comment type="subcellular location">
    <subcellularLocation>
        <location evidence="1">Membrane</location>
        <topology evidence="1">Multi-pass membrane protein</topology>
    </subcellularLocation>
</comment>
<proteinExistence type="predicted"/>
<protein>
    <recommendedName>
        <fullName evidence="8">Glycosyltransferase 2-like domain-containing protein</fullName>
    </recommendedName>
</protein>
<keyword evidence="2" id="KW-0328">Glycosyltransferase</keyword>
<dbReference type="GO" id="GO:0016020">
    <property type="term" value="C:membrane"/>
    <property type="evidence" value="ECO:0007669"/>
    <property type="project" value="UniProtKB-SubCell"/>
</dbReference>
<gene>
    <name evidence="9" type="ORF">DLJ53_04530</name>
</gene>
<accession>A0A8B2P587</accession>
<dbReference type="InterPro" id="IPR029044">
    <property type="entry name" value="Nucleotide-diphossugar_trans"/>
</dbReference>
<dbReference type="SUPFAM" id="SSF53448">
    <property type="entry name" value="Nucleotide-diphospho-sugar transferases"/>
    <property type="match status" value="1"/>
</dbReference>
<keyword evidence="4 7" id="KW-0812">Transmembrane</keyword>
<dbReference type="Pfam" id="PF13632">
    <property type="entry name" value="Glyco_trans_2_3"/>
    <property type="match status" value="1"/>
</dbReference>
<dbReference type="Proteomes" id="UP000249590">
    <property type="component" value="Unassembled WGS sequence"/>
</dbReference>
<name>A0A8B2P587_9HYPH</name>
<feature type="domain" description="Glycosyltransferase 2-like" evidence="8">
    <location>
        <begin position="359"/>
        <end position="549"/>
    </location>
</feature>
<evidence type="ECO:0000256" key="5">
    <source>
        <dbReference type="ARBA" id="ARBA00022989"/>
    </source>
</evidence>
<dbReference type="EMBL" id="QHHQ01000001">
    <property type="protein sequence ID" value="RAI03749.1"/>
    <property type="molecule type" value="Genomic_DNA"/>
</dbReference>
<dbReference type="InterPro" id="IPR050321">
    <property type="entry name" value="Glycosyltr_2/OpgH_subfam"/>
</dbReference>
<feature type="transmembrane region" description="Helical" evidence="7">
    <location>
        <begin position="564"/>
        <end position="585"/>
    </location>
</feature>
<reference evidence="9 10" key="1">
    <citation type="submission" date="2018-05" db="EMBL/GenBank/DDBJ databases">
        <title>Acuticoccus sediminis sp. nov., isolated from deep-sea sediment of Indian Ocean.</title>
        <authorList>
            <person name="Liu X."/>
            <person name="Lai Q."/>
            <person name="Du Y."/>
            <person name="Sun F."/>
            <person name="Zhang X."/>
            <person name="Wang S."/>
            <person name="Shao Z."/>
        </authorList>
    </citation>
    <scope>NUCLEOTIDE SEQUENCE [LARGE SCALE GENOMIC DNA]</scope>
    <source>
        <strain evidence="9 10">PTG4-2</strain>
    </source>
</reference>
<dbReference type="PANTHER" id="PTHR43867">
    <property type="entry name" value="CELLULOSE SYNTHASE CATALYTIC SUBUNIT A [UDP-FORMING]"/>
    <property type="match status" value="1"/>
</dbReference>
<dbReference type="PANTHER" id="PTHR43867:SF2">
    <property type="entry name" value="CELLULOSE SYNTHASE CATALYTIC SUBUNIT A [UDP-FORMING]"/>
    <property type="match status" value="1"/>
</dbReference>
<dbReference type="GO" id="GO:0016757">
    <property type="term" value="F:glycosyltransferase activity"/>
    <property type="evidence" value="ECO:0007669"/>
    <property type="project" value="UniProtKB-KW"/>
</dbReference>